<dbReference type="GO" id="GO:0034354">
    <property type="term" value="P:'de novo' NAD+ biosynthetic process from L-tryptophan"/>
    <property type="evidence" value="ECO:0007669"/>
    <property type="project" value="TreeGrafter"/>
</dbReference>
<keyword evidence="2 4" id="KW-0479">Metal-binding</keyword>
<reference evidence="5 6" key="1">
    <citation type="journal article" date="2015" name="BMC Genomics">
        <title>Gene expression during zombie ant biting behavior reflects the complexity underlying fungal parasitic behavioral manipulation.</title>
        <authorList>
            <person name="de Bekker C."/>
            <person name="Ohm R.A."/>
            <person name="Loreto R.G."/>
            <person name="Sebastian A."/>
            <person name="Albert I."/>
            <person name="Merrow M."/>
            <person name="Brachmann A."/>
            <person name="Hughes D.P."/>
        </authorList>
    </citation>
    <scope>NUCLEOTIDE SEQUENCE [LARGE SCALE GENOMIC DNA]</scope>
    <source>
        <strain evidence="5 6">SC16a</strain>
    </source>
</reference>
<evidence type="ECO:0000313" key="6">
    <source>
        <dbReference type="Proteomes" id="UP000037136"/>
    </source>
</evidence>
<keyword evidence="6" id="KW-1185">Reference proteome</keyword>
<comment type="similarity">
    <text evidence="1">Belongs to the indoleamine 2,3-dioxygenase family.</text>
</comment>
<dbReference type="AlphaFoldDB" id="A0A2A9P6L2"/>
<dbReference type="PANTHER" id="PTHR28657">
    <property type="entry name" value="INDOLEAMINE 2,3-DIOXYGENASE"/>
    <property type="match status" value="1"/>
</dbReference>
<dbReference type="Gene3D" id="1.20.58.480">
    <property type="match status" value="1"/>
</dbReference>
<dbReference type="SUPFAM" id="SSF140959">
    <property type="entry name" value="Indolic compounds 2,3-dioxygenase-like"/>
    <property type="match status" value="1"/>
</dbReference>
<dbReference type="Proteomes" id="UP000037136">
    <property type="component" value="Unassembled WGS sequence"/>
</dbReference>
<dbReference type="GO" id="GO:0020037">
    <property type="term" value="F:heme binding"/>
    <property type="evidence" value="ECO:0007669"/>
    <property type="project" value="InterPro"/>
</dbReference>
<protein>
    <recommendedName>
        <fullName evidence="7">Indoleamine 2,3-dioxygenase</fullName>
    </recommendedName>
</protein>
<gene>
    <name evidence="5" type="ORF">XA68_15688</name>
</gene>
<proteinExistence type="inferred from homology"/>
<comment type="caution">
    <text evidence="5">The sequence shown here is derived from an EMBL/GenBank/DDBJ whole genome shotgun (WGS) entry which is preliminary data.</text>
</comment>
<dbReference type="InterPro" id="IPR000898">
    <property type="entry name" value="Indolamine_dOase"/>
</dbReference>
<reference evidence="5 6" key="2">
    <citation type="journal article" date="2017" name="Sci. Rep.">
        <title>Ant-infecting Ophiocordyceps genomes reveal a high diversity of potential behavioral manipulation genes and a possible major role for enterotoxins.</title>
        <authorList>
            <person name="de Bekker C."/>
            <person name="Ohm R.A."/>
            <person name="Evans H.C."/>
            <person name="Brachmann A."/>
            <person name="Hughes D.P."/>
        </authorList>
    </citation>
    <scope>NUCLEOTIDE SEQUENCE [LARGE SCALE GENOMIC DNA]</scope>
    <source>
        <strain evidence="5 6">SC16a</strain>
    </source>
</reference>
<evidence type="ECO:0000256" key="2">
    <source>
        <dbReference type="ARBA" id="ARBA00022723"/>
    </source>
</evidence>
<accession>A0A2A9P6L2</accession>
<evidence type="ECO:0000256" key="4">
    <source>
        <dbReference type="PIRSR" id="PIRSR600898-1"/>
    </source>
</evidence>
<organism evidence="5 6">
    <name type="scientific">Ophiocordyceps unilateralis</name>
    <name type="common">Zombie-ant fungus</name>
    <name type="synonym">Torrubia unilateralis</name>
    <dbReference type="NCBI Taxonomy" id="268505"/>
    <lineage>
        <taxon>Eukaryota</taxon>
        <taxon>Fungi</taxon>
        <taxon>Dikarya</taxon>
        <taxon>Ascomycota</taxon>
        <taxon>Pezizomycotina</taxon>
        <taxon>Sordariomycetes</taxon>
        <taxon>Hypocreomycetidae</taxon>
        <taxon>Hypocreales</taxon>
        <taxon>Ophiocordycipitaceae</taxon>
        <taxon>Ophiocordyceps</taxon>
    </lineage>
</organism>
<dbReference type="OrthoDB" id="540174at2759"/>
<evidence type="ECO:0000256" key="3">
    <source>
        <dbReference type="ARBA" id="ARBA00023004"/>
    </source>
</evidence>
<evidence type="ECO:0008006" key="7">
    <source>
        <dbReference type="Google" id="ProtNLM"/>
    </source>
</evidence>
<dbReference type="GO" id="GO:0033754">
    <property type="term" value="F:indoleamine 2,3-dioxygenase activity"/>
    <property type="evidence" value="ECO:0007669"/>
    <property type="project" value="TreeGrafter"/>
</dbReference>
<keyword evidence="3 4" id="KW-0408">Iron</keyword>
<feature type="binding site" description="proximal binding residue" evidence="4">
    <location>
        <position position="349"/>
    </location>
    <ligand>
        <name>heme b</name>
        <dbReference type="ChEBI" id="CHEBI:60344"/>
    </ligand>
    <ligandPart>
        <name>Fe</name>
        <dbReference type="ChEBI" id="CHEBI:18248"/>
    </ligandPart>
</feature>
<dbReference type="EMBL" id="LAZP02000478">
    <property type="protein sequence ID" value="PFH56968.1"/>
    <property type="molecule type" value="Genomic_DNA"/>
</dbReference>
<evidence type="ECO:0000256" key="1">
    <source>
        <dbReference type="ARBA" id="ARBA00007119"/>
    </source>
</evidence>
<dbReference type="GO" id="GO:0019441">
    <property type="term" value="P:L-tryptophan catabolic process to kynurenine"/>
    <property type="evidence" value="ECO:0007669"/>
    <property type="project" value="InterPro"/>
</dbReference>
<dbReference type="PANTHER" id="PTHR28657:SF10">
    <property type="entry name" value="INDOLEAMINE 2,3-DIOXYGENASE"/>
    <property type="match status" value="1"/>
</dbReference>
<dbReference type="Pfam" id="PF01231">
    <property type="entry name" value="IDO"/>
    <property type="match status" value="1"/>
</dbReference>
<evidence type="ECO:0000313" key="5">
    <source>
        <dbReference type="EMBL" id="PFH56968.1"/>
    </source>
</evidence>
<name>A0A2A9P6L2_OPHUN</name>
<keyword evidence="4" id="KW-0349">Heme</keyword>
<dbReference type="GO" id="GO:0005737">
    <property type="term" value="C:cytoplasm"/>
    <property type="evidence" value="ECO:0007669"/>
    <property type="project" value="TreeGrafter"/>
</dbReference>
<sequence length="424" mass="46959">MEPPPLSTMDLRSFGISTNAFLPDEPLITALPDYYEPWEAVAQNFIALVGDGSFRAAAKQLPILSTNHLESPMQWRRAYVILAYFTQAYVWGGSEAAEMLPPQISVPFLRVSAELELPPVLTASAANLWNFEGDASEPEALRTLISFTGTKSESWFLLIGVAIEARGARIIEAVVKGLHATESGNYRVLIDVLAVLRTCIQDVTALLSRLYEKCDPLVFYHQVRPYYAGSKNMEAAGLPRGLFYDEGDGKGQWRQLQGGSMGQSPLIHLLDAVMGIDHDEDVDLDDEEKFHSEVKKYMQGPHRRFLEYVSNTGSFRNLALAPPCSEDHHRLKESYTAAAEALAALRGKHFQIVTRYIILPSKRPWKQRQETLGLARLSPSASDDNALTGTAGTMLASFLKRTRDQTAAAGNLQDGDVDNHYQSA</sequence>
<dbReference type="InterPro" id="IPR037217">
    <property type="entry name" value="Trp/Indoleamine_2_3_dOase-like"/>
</dbReference>
<dbReference type="GO" id="GO:0046872">
    <property type="term" value="F:metal ion binding"/>
    <property type="evidence" value="ECO:0007669"/>
    <property type="project" value="UniProtKB-KW"/>
</dbReference>
<dbReference type="STRING" id="268505.A0A2A9P6L2"/>